<dbReference type="Pfam" id="PF01753">
    <property type="entry name" value="zf-MYND"/>
    <property type="match status" value="4"/>
</dbReference>
<dbReference type="InterPro" id="IPR002893">
    <property type="entry name" value="Znf_MYND"/>
</dbReference>
<dbReference type="GO" id="GO:0005634">
    <property type="term" value="C:nucleus"/>
    <property type="evidence" value="ECO:0007669"/>
    <property type="project" value="TreeGrafter"/>
</dbReference>
<dbReference type="GeneID" id="111123834"/>
<sequence length="545" mass="63001">MDIPDRCRYCGVWHRDLQSCGRCKESQKENRCSFCRQQSQDLYRCSRCKAAFYCSRDCQKQHWKAGHKQECKEPNCDPDIQSQSIVCYFCLTVANNLRKCTGCKEVYYCSKDCQTKDWTKRHKYECQGARNKVGKKNALVLPAVERTAVEHERNTNNGDKGMPLIMETCPVCGISGQLKSCQGCLKQKYCSTKCQKVDWKKHKENCLKKNMKTETEDNRNDIAEPSTICSYCKEKNTSLSCSGCKAVYYCSKPCQKLDWIKHKLSCKSLRSKMKVKETLSIAACHELGLVTPEEHHGRNPNDGYSPVTEEKKRKFGTQLCTHCEQYKICVECPDCKSTLYCSTNCRDLDKMKHQSLCFFTQTNTCTPLHGMSNMIGMGLEGRYIIGNSPHHSKLIDENPLLIEDGANLNLIIERTVRARDKAVKKTLLKYPTHTLITRIREIPIEERSMFGSNICRQPLVFLSYIRRFHRYRGRHNVYLQDSDRREIYVSFYLPNDDPTPHFRWSDIVPGKFIAILYPCIHFFVDKSVGLRVDKASNVTCFDVKD</sequence>
<evidence type="ECO:0000256" key="4">
    <source>
        <dbReference type="PROSITE-ProRule" id="PRU00134"/>
    </source>
</evidence>
<dbReference type="InterPro" id="IPR024119">
    <property type="entry name" value="TF_DEAF-1"/>
</dbReference>
<evidence type="ECO:0000313" key="7">
    <source>
        <dbReference type="RefSeq" id="XP_022322168.1"/>
    </source>
</evidence>
<name>A0A8B8D265_CRAVI</name>
<keyword evidence="2 4" id="KW-0863">Zinc-finger</keyword>
<keyword evidence="6" id="KW-1185">Reference proteome</keyword>
<feature type="domain" description="MYND-type" evidence="5">
    <location>
        <begin position="320"/>
        <end position="357"/>
    </location>
</feature>
<evidence type="ECO:0000313" key="6">
    <source>
        <dbReference type="Proteomes" id="UP000694844"/>
    </source>
</evidence>
<dbReference type="PROSITE" id="PS50865">
    <property type="entry name" value="ZF_MYND_2"/>
    <property type="match status" value="5"/>
</dbReference>
<dbReference type="GO" id="GO:0008270">
    <property type="term" value="F:zinc ion binding"/>
    <property type="evidence" value="ECO:0007669"/>
    <property type="project" value="UniProtKB-KW"/>
</dbReference>
<feature type="domain" description="MYND-type" evidence="5">
    <location>
        <begin position="229"/>
        <end position="266"/>
    </location>
</feature>
<evidence type="ECO:0000256" key="2">
    <source>
        <dbReference type="ARBA" id="ARBA00022771"/>
    </source>
</evidence>
<evidence type="ECO:0000259" key="5">
    <source>
        <dbReference type="PROSITE" id="PS50865"/>
    </source>
</evidence>
<protein>
    <submittedName>
        <fullName evidence="7">Uncharacterized protein LOC111123834</fullName>
    </submittedName>
</protein>
<dbReference type="Gene3D" id="6.10.140.2220">
    <property type="match status" value="4"/>
</dbReference>
<dbReference type="OrthoDB" id="6132092at2759"/>
<dbReference type="PANTHER" id="PTHR10237:SF14">
    <property type="entry name" value="MYND-TYPE DOMAIN-CONTAINING PROTEIN"/>
    <property type="match status" value="1"/>
</dbReference>
<dbReference type="Proteomes" id="UP000694844">
    <property type="component" value="Chromosome 3"/>
</dbReference>
<dbReference type="KEGG" id="cvn:111123834"/>
<dbReference type="PROSITE" id="PS01360">
    <property type="entry name" value="ZF_MYND_1"/>
    <property type="match status" value="5"/>
</dbReference>
<feature type="domain" description="MYND-type" evidence="5">
    <location>
        <begin position="32"/>
        <end position="71"/>
    </location>
</feature>
<accession>A0A8B8D265</accession>
<reference evidence="7" key="1">
    <citation type="submission" date="2025-08" db="UniProtKB">
        <authorList>
            <consortium name="RefSeq"/>
        </authorList>
    </citation>
    <scope>IDENTIFICATION</scope>
    <source>
        <tissue evidence="7">Whole sample</tissue>
    </source>
</reference>
<gene>
    <name evidence="7" type="primary">LOC111123834</name>
</gene>
<dbReference type="GO" id="GO:0000981">
    <property type="term" value="F:DNA-binding transcription factor activity, RNA polymerase II-specific"/>
    <property type="evidence" value="ECO:0007669"/>
    <property type="project" value="TreeGrafter"/>
</dbReference>
<evidence type="ECO:0000256" key="1">
    <source>
        <dbReference type="ARBA" id="ARBA00022723"/>
    </source>
</evidence>
<dbReference type="SUPFAM" id="SSF144232">
    <property type="entry name" value="HIT/MYND zinc finger-like"/>
    <property type="match status" value="5"/>
</dbReference>
<dbReference type="PANTHER" id="PTHR10237">
    <property type="entry name" value="DEFORMED EPIDERMAL AUTOREGULATORY FACTOR 1 HOMOLOG SUPPRESSIN"/>
    <property type="match status" value="1"/>
</dbReference>
<dbReference type="AlphaFoldDB" id="A0A8B8D265"/>
<organism evidence="6 7">
    <name type="scientific">Crassostrea virginica</name>
    <name type="common">Eastern oyster</name>
    <dbReference type="NCBI Taxonomy" id="6565"/>
    <lineage>
        <taxon>Eukaryota</taxon>
        <taxon>Metazoa</taxon>
        <taxon>Spiralia</taxon>
        <taxon>Lophotrochozoa</taxon>
        <taxon>Mollusca</taxon>
        <taxon>Bivalvia</taxon>
        <taxon>Autobranchia</taxon>
        <taxon>Pteriomorphia</taxon>
        <taxon>Ostreida</taxon>
        <taxon>Ostreoidea</taxon>
        <taxon>Ostreidae</taxon>
        <taxon>Crassostrea</taxon>
    </lineage>
</organism>
<feature type="domain" description="MYND-type" evidence="5">
    <location>
        <begin position="169"/>
        <end position="206"/>
    </location>
</feature>
<feature type="domain" description="MYND-type" evidence="5">
    <location>
        <begin position="87"/>
        <end position="126"/>
    </location>
</feature>
<dbReference type="RefSeq" id="XP_022322168.1">
    <property type="nucleotide sequence ID" value="XM_022466460.1"/>
</dbReference>
<evidence type="ECO:0000256" key="3">
    <source>
        <dbReference type="ARBA" id="ARBA00022833"/>
    </source>
</evidence>
<proteinExistence type="predicted"/>
<keyword evidence="3" id="KW-0862">Zinc</keyword>
<keyword evidence="1" id="KW-0479">Metal-binding</keyword>